<sequence length="191" mass="21451">MKEWVGVLNATNETFSGDLITSILRIDHVTENDEGNYRCSATLNDSSIIHGEITLKIENDDLGAAVAAELSRATLSDVDCESENFTRPMYSWRKEGHTLCLRRSGRTRHYTHGALECSVGREIKPHIAEVTPSTLSGYHKLRLYTHETIEFSITLSAFVDALFLCMAICSFIVVSALLWLCFVLFSLPKYK</sequence>
<dbReference type="InterPro" id="IPR013783">
    <property type="entry name" value="Ig-like_fold"/>
</dbReference>
<dbReference type="SUPFAM" id="SSF48726">
    <property type="entry name" value="Immunoglobulin"/>
    <property type="match status" value="1"/>
</dbReference>
<evidence type="ECO:0000313" key="4">
    <source>
        <dbReference type="WBParaSite" id="TCNE_0000476901-mRNA-1"/>
    </source>
</evidence>
<gene>
    <name evidence="2" type="ORF">TCNE_LOCUS4769</name>
</gene>
<feature type="transmembrane region" description="Helical" evidence="1">
    <location>
        <begin position="161"/>
        <end position="185"/>
    </location>
</feature>
<reference evidence="4" key="1">
    <citation type="submission" date="2016-06" db="UniProtKB">
        <authorList>
            <consortium name="WormBaseParasite"/>
        </authorList>
    </citation>
    <scope>IDENTIFICATION</scope>
</reference>
<dbReference type="EMBL" id="UYWY01008967">
    <property type="protein sequence ID" value="VDM32158.1"/>
    <property type="molecule type" value="Genomic_DNA"/>
</dbReference>
<dbReference type="InterPro" id="IPR036179">
    <property type="entry name" value="Ig-like_dom_sf"/>
</dbReference>
<dbReference type="Gene3D" id="2.60.40.10">
    <property type="entry name" value="Immunoglobulins"/>
    <property type="match status" value="1"/>
</dbReference>
<reference evidence="2 3" key="2">
    <citation type="submission" date="2018-11" db="EMBL/GenBank/DDBJ databases">
        <authorList>
            <consortium name="Pathogen Informatics"/>
        </authorList>
    </citation>
    <scope>NUCLEOTIDE SEQUENCE [LARGE SCALE GENOMIC DNA]</scope>
</reference>
<dbReference type="WBParaSite" id="TCNE_0000476901-mRNA-1">
    <property type="protein sequence ID" value="TCNE_0000476901-mRNA-1"/>
    <property type="gene ID" value="TCNE_0000476901"/>
</dbReference>
<dbReference type="Proteomes" id="UP000050794">
    <property type="component" value="Unassembled WGS sequence"/>
</dbReference>
<accession>A0A183U8E9</accession>
<evidence type="ECO:0000256" key="1">
    <source>
        <dbReference type="SAM" id="Phobius"/>
    </source>
</evidence>
<organism evidence="3 4">
    <name type="scientific">Toxocara canis</name>
    <name type="common">Canine roundworm</name>
    <dbReference type="NCBI Taxonomy" id="6265"/>
    <lineage>
        <taxon>Eukaryota</taxon>
        <taxon>Metazoa</taxon>
        <taxon>Ecdysozoa</taxon>
        <taxon>Nematoda</taxon>
        <taxon>Chromadorea</taxon>
        <taxon>Rhabditida</taxon>
        <taxon>Spirurina</taxon>
        <taxon>Ascaridomorpha</taxon>
        <taxon>Ascaridoidea</taxon>
        <taxon>Toxocaridae</taxon>
        <taxon>Toxocara</taxon>
    </lineage>
</organism>
<proteinExistence type="predicted"/>
<keyword evidence="1" id="KW-1133">Transmembrane helix</keyword>
<protein>
    <submittedName>
        <fullName evidence="4">Ig-like domain-containing protein</fullName>
    </submittedName>
</protein>
<evidence type="ECO:0000313" key="2">
    <source>
        <dbReference type="EMBL" id="VDM32158.1"/>
    </source>
</evidence>
<keyword evidence="1" id="KW-0812">Transmembrane</keyword>
<dbReference type="AlphaFoldDB" id="A0A183U8E9"/>
<name>A0A183U8E9_TOXCA</name>
<keyword evidence="1" id="KW-0472">Membrane</keyword>
<evidence type="ECO:0000313" key="3">
    <source>
        <dbReference type="Proteomes" id="UP000050794"/>
    </source>
</evidence>
<keyword evidence="3" id="KW-1185">Reference proteome</keyword>